<proteinExistence type="predicted"/>
<name>A0ABN9V5A5_9DINO</name>
<feature type="region of interest" description="Disordered" evidence="1">
    <location>
        <begin position="205"/>
        <end position="245"/>
    </location>
</feature>
<comment type="caution">
    <text evidence="2">The sequence shown here is derived from an EMBL/GenBank/DDBJ whole genome shotgun (WGS) entry which is preliminary data.</text>
</comment>
<keyword evidence="3" id="KW-1185">Reference proteome</keyword>
<feature type="compositionally biased region" description="Basic and acidic residues" evidence="1">
    <location>
        <begin position="210"/>
        <end position="226"/>
    </location>
</feature>
<evidence type="ECO:0008006" key="4">
    <source>
        <dbReference type="Google" id="ProtNLM"/>
    </source>
</evidence>
<reference evidence="2" key="1">
    <citation type="submission" date="2023-10" db="EMBL/GenBank/DDBJ databases">
        <authorList>
            <person name="Chen Y."/>
            <person name="Shah S."/>
            <person name="Dougan E. K."/>
            <person name="Thang M."/>
            <person name="Chan C."/>
        </authorList>
    </citation>
    <scope>NUCLEOTIDE SEQUENCE [LARGE SCALE GENOMIC DNA]</scope>
</reference>
<dbReference type="Proteomes" id="UP001189429">
    <property type="component" value="Unassembled WGS sequence"/>
</dbReference>
<evidence type="ECO:0000313" key="2">
    <source>
        <dbReference type="EMBL" id="CAK0866484.1"/>
    </source>
</evidence>
<protein>
    <recommendedName>
        <fullName evidence="4">JmjC domain-containing protein</fullName>
    </recommendedName>
</protein>
<gene>
    <name evidence="2" type="ORF">PCOR1329_LOCUS53653</name>
</gene>
<organism evidence="2 3">
    <name type="scientific">Prorocentrum cordatum</name>
    <dbReference type="NCBI Taxonomy" id="2364126"/>
    <lineage>
        <taxon>Eukaryota</taxon>
        <taxon>Sar</taxon>
        <taxon>Alveolata</taxon>
        <taxon>Dinophyceae</taxon>
        <taxon>Prorocentrales</taxon>
        <taxon>Prorocentraceae</taxon>
        <taxon>Prorocentrum</taxon>
    </lineage>
</organism>
<evidence type="ECO:0000313" key="3">
    <source>
        <dbReference type="Proteomes" id="UP001189429"/>
    </source>
</evidence>
<evidence type="ECO:0000256" key="1">
    <source>
        <dbReference type="SAM" id="MobiDB-lite"/>
    </source>
</evidence>
<accession>A0ABN9V5A5</accession>
<dbReference type="EMBL" id="CAUYUJ010016539">
    <property type="protein sequence ID" value="CAK0866484.1"/>
    <property type="molecule type" value="Genomic_DNA"/>
</dbReference>
<sequence length="245" mass="26440">MLFWDDFSEGMFCGGGFSAYDLHVDCIPTSNVGSVFAGHKLLAIWRYPEDTRAVMREHGRELFVPPLTPKQVSALERACCVALAPPGSIYIFSGTNAHAVCNVGIGSPGGAGEAPPPSLVVSSYEAFVGLNRQHVDVLLDTCSRGACVGLDASDTDSDLEEFMEEVVDTAHSCQKRLRLGEVNEPEAVAEMLARVSEKSVRARRALAAGRDGKDSEASDSSGKENTEGMNLMCLQETKRQRRIVN</sequence>